<reference evidence="3 4" key="1">
    <citation type="submission" date="2020-08" db="EMBL/GenBank/DDBJ databases">
        <title>Genomic Encyclopedia of Type Strains, Phase IV (KMG-IV): sequencing the most valuable type-strain genomes for metagenomic binning, comparative biology and taxonomic classification.</title>
        <authorList>
            <person name="Goeker M."/>
        </authorList>
    </citation>
    <scope>NUCLEOTIDE SEQUENCE [LARGE SCALE GENOMIC DNA]</scope>
    <source>
        <strain evidence="3 4">DSM 26736</strain>
    </source>
</reference>
<dbReference type="Pfam" id="PF16976">
    <property type="entry name" value="RcpC"/>
    <property type="match status" value="1"/>
</dbReference>
<dbReference type="EMBL" id="JACIJF010000003">
    <property type="protein sequence ID" value="MBB5710093.1"/>
    <property type="molecule type" value="Genomic_DNA"/>
</dbReference>
<feature type="domain" description="SAF" evidence="2">
    <location>
        <begin position="48"/>
        <end position="114"/>
    </location>
</feature>
<evidence type="ECO:0000313" key="4">
    <source>
        <dbReference type="Proteomes" id="UP000527143"/>
    </source>
</evidence>
<dbReference type="Proteomes" id="UP000527143">
    <property type="component" value="Unassembled WGS sequence"/>
</dbReference>
<dbReference type="CDD" id="cd11614">
    <property type="entry name" value="SAF_CpaB_FlgA_like"/>
    <property type="match status" value="1"/>
</dbReference>
<dbReference type="NCBIfam" id="TIGR03177">
    <property type="entry name" value="pilus_cpaB"/>
    <property type="match status" value="1"/>
</dbReference>
<dbReference type="InterPro" id="IPR017592">
    <property type="entry name" value="Pilus_assmbl_Flp-typ_CpaB"/>
</dbReference>
<organism evidence="3 4">
    <name type="scientific">Sphingomonas xinjiangensis</name>
    <dbReference type="NCBI Taxonomy" id="643568"/>
    <lineage>
        <taxon>Bacteria</taxon>
        <taxon>Pseudomonadati</taxon>
        <taxon>Pseudomonadota</taxon>
        <taxon>Alphaproteobacteria</taxon>
        <taxon>Sphingomonadales</taxon>
        <taxon>Sphingomonadaceae</taxon>
        <taxon>Sphingomonas</taxon>
    </lineage>
</organism>
<dbReference type="Pfam" id="PF08666">
    <property type="entry name" value="SAF"/>
    <property type="match status" value="1"/>
</dbReference>
<feature type="region of interest" description="Disordered" evidence="1">
    <location>
        <begin position="278"/>
        <end position="329"/>
    </location>
</feature>
<dbReference type="AlphaFoldDB" id="A0A840YQ54"/>
<dbReference type="RefSeq" id="WP_184085723.1">
    <property type="nucleotide sequence ID" value="NZ_JACIJF010000003.1"/>
</dbReference>
<name>A0A840YQ54_9SPHN</name>
<feature type="compositionally biased region" description="Low complexity" evidence="1">
    <location>
        <begin position="317"/>
        <end position="329"/>
    </location>
</feature>
<sequence>MDARKLFLLVGALVVAAVTAFMARSLVIGAPAPQAAAALNTAAPENTTEVMVATRALPVGTILDAEAVKFVAWPKELVEGAYFVKGESEPGKLQGTVVRFAIPAGQPITQGALVKPGDRGFLAAALGPGMRAVTVPVSAQSSVAGFVFPGDRVDLVLTQSVSGGGDGPPLKASETILRNLRVLATDQRTDKQADEKGNTVVSTFSNVTLEATPKIAEKIAVAQTVGDLSLSLRSIADNQSELDQAIASGEVEVPADGDPKKEKAMLARLAARPMEGGSTFATGADVSRFQRSTVPGKGGEGASNNSSGPAPAPAPAPAAGSFPGASAPVRRGPVVTVVRGNAETEVQVGGFK</sequence>
<dbReference type="InterPro" id="IPR013974">
    <property type="entry name" value="SAF"/>
</dbReference>
<dbReference type="SMART" id="SM00858">
    <property type="entry name" value="SAF"/>
    <property type="match status" value="1"/>
</dbReference>
<keyword evidence="4" id="KW-1185">Reference proteome</keyword>
<protein>
    <submittedName>
        <fullName evidence="3">Pilus assembly protein CpaB</fullName>
    </submittedName>
</protein>
<gene>
    <name evidence="3" type="ORF">FHT02_001321</name>
</gene>
<comment type="caution">
    <text evidence="3">The sequence shown here is derived from an EMBL/GenBank/DDBJ whole genome shotgun (WGS) entry which is preliminary data.</text>
</comment>
<dbReference type="InterPro" id="IPR031571">
    <property type="entry name" value="RcpC_dom"/>
</dbReference>
<evidence type="ECO:0000313" key="3">
    <source>
        <dbReference type="EMBL" id="MBB5710093.1"/>
    </source>
</evidence>
<proteinExistence type="predicted"/>
<evidence type="ECO:0000259" key="2">
    <source>
        <dbReference type="SMART" id="SM00858"/>
    </source>
</evidence>
<evidence type="ECO:0000256" key="1">
    <source>
        <dbReference type="SAM" id="MobiDB-lite"/>
    </source>
</evidence>
<accession>A0A840YQ54</accession>